<proteinExistence type="predicted"/>
<comment type="caution">
    <text evidence="1">The sequence shown here is derived from an EMBL/GenBank/DDBJ whole genome shotgun (WGS) entry which is preliminary data.</text>
</comment>
<sequence>MVGVGAVKLKMKLYDLRCKIHIENGILKVVKGNLIVMKVEKIIANLYMLLGDTLQVANALFATSSQEEAMMM</sequence>
<gene>
    <name evidence="1" type="ORF">CR513_56672</name>
</gene>
<keyword evidence="2" id="KW-1185">Reference proteome</keyword>
<evidence type="ECO:0000313" key="1">
    <source>
        <dbReference type="EMBL" id="RDX64738.1"/>
    </source>
</evidence>
<name>A0A371EFB0_MUCPR</name>
<dbReference type="AlphaFoldDB" id="A0A371EFB0"/>
<protein>
    <submittedName>
        <fullName evidence="1">Uncharacterized protein</fullName>
    </submittedName>
</protein>
<accession>A0A371EFB0</accession>
<evidence type="ECO:0000313" key="2">
    <source>
        <dbReference type="Proteomes" id="UP000257109"/>
    </source>
</evidence>
<feature type="non-terminal residue" evidence="1">
    <location>
        <position position="1"/>
    </location>
</feature>
<organism evidence="1 2">
    <name type="scientific">Mucuna pruriens</name>
    <name type="common">Velvet bean</name>
    <name type="synonym">Dolichos pruriens</name>
    <dbReference type="NCBI Taxonomy" id="157652"/>
    <lineage>
        <taxon>Eukaryota</taxon>
        <taxon>Viridiplantae</taxon>
        <taxon>Streptophyta</taxon>
        <taxon>Embryophyta</taxon>
        <taxon>Tracheophyta</taxon>
        <taxon>Spermatophyta</taxon>
        <taxon>Magnoliopsida</taxon>
        <taxon>eudicotyledons</taxon>
        <taxon>Gunneridae</taxon>
        <taxon>Pentapetalae</taxon>
        <taxon>rosids</taxon>
        <taxon>fabids</taxon>
        <taxon>Fabales</taxon>
        <taxon>Fabaceae</taxon>
        <taxon>Papilionoideae</taxon>
        <taxon>50 kb inversion clade</taxon>
        <taxon>NPAAA clade</taxon>
        <taxon>indigoferoid/millettioid clade</taxon>
        <taxon>Phaseoleae</taxon>
        <taxon>Mucuna</taxon>
    </lineage>
</organism>
<dbReference type="EMBL" id="QJKJ01014245">
    <property type="protein sequence ID" value="RDX64738.1"/>
    <property type="molecule type" value="Genomic_DNA"/>
</dbReference>
<dbReference type="Proteomes" id="UP000257109">
    <property type="component" value="Unassembled WGS sequence"/>
</dbReference>
<reference evidence="1" key="1">
    <citation type="submission" date="2018-05" db="EMBL/GenBank/DDBJ databases">
        <title>Draft genome of Mucuna pruriens seed.</title>
        <authorList>
            <person name="Nnadi N.E."/>
            <person name="Vos R."/>
            <person name="Hasami M.H."/>
            <person name="Devisetty U.K."/>
            <person name="Aguiy J.C."/>
        </authorList>
    </citation>
    <scope>NUCLEOTIDE SEQUENCE [LARGE SCALE GENOMIC DNA]</scope>
    <source>
        <strain evidence="1">JCA_2017</strain>
    </source>
</reference>